<evidence type="ECO:0000256" key="4">
    <source>
        <dbReference type="ARBA" id="ARBA00022827"/>
    </source>
</evidence>
<evidence type="ECO:0000313" key="9">
    <source>
        <dbReference type="Proteomes" id="UP000045545"/>
    </source>
</evidence>
<protein>
    <submittedName>
        <fullName evidence="8">Electron transfer flavoprotein, alpha subunit</fullName>
    </submittedName>
</protein>
<evidence type="ECO:0000256" key="3">
    <source>
        <dbReference type="ARBA" id="ARBA00022630"/>
    </source>
</evidence>
<feature type="domain" description="Electron transfer flavoprotein alpha/beta-subunit N-terminal" evidence="7">
    <location>
        <begin position="4"/>
        <end position="191"/>
    </location>
</feature>
<keyword evidence="5" id="KW-0249">Electron transport</keyword>
<dbReference type="InterPro" id="IPR033947">
    <property type="entry name" value="ETF_alpha_N"/>
</dbReference>
<keyword evidence="9" id="KW-1185">Reference proteome</keyword>
<keyword evidence="4 6" id="KW-0274">FAD</keyword>
<dbReference type="SMART" id="SM00893">
    <property type="entry name" value="ETF"/>
    <property type="match status" value="1"/>
</dbReference>
<feature type="binding site" evidence="6">
    <location>
        <begin position="264"/>
        <end position="271"/>
    </location>
    <ligand>
        <name>FAD</name>
        <dbReference type="ChEBI" id="CHEBI:57692"/>
    </ligand>
</feature>
<dbReference type="OrthoDB" id="9770286at2"/>
<dbReference type="InterPro" id="IPR014729">
    <property type="entry name" value="Rossmann-like_a/b/a_fold"/>
</dbReference>
<dbReference type="AlphaFoldDB" id="A0A0E4GCA0"/>
<organism evidence="8 9">
    <name type="scientific">Syntrophomonas zehnderi OL-4</name>
    <dbReference type="NCBI Taxonomy" id="690567"/>
    <lineage>
        <taxon>Bacteria</taxon>
        <taxon>Bacillati</taxon>
        <taxon>Bacillota</taxon>
        <taxon>Clostridia</taxon>
        <taxon>Eubacteriales</taxon>
        <taxon>Syntrophomonadaceae</taxon>
        <taxon>Syntrophomonas</taxon>
    </lineage>
</organism>
<feature type="binding site" evidence="6">
    <location>
        <position position="208"/>
    </location>
    <ligand>
        <name>FAD</name>
        <dbReference type="ChEBI" id="CHEBI:57692"/>
    </ligand>
</feature>
<feature type="binding site" evidence="6">
    <location>
        <position position="285"/>
    </location>
    <ligand>
        <name>FAD</name>
        <dbReference type="ChEBI" id="CHEBI:57692"/>
    </ligand>
</feature>
<keyword evidence="3" id="KW-0285">Flavoprotein</keyword>
<dbReference type="InterPro" id="IPR001308">
    <property type="entry name" value="ETF_a/FixB"/>
</dbReference>
<dbReference type="STRING" id="690567.2209"/>
<dbReference type="GO" id="GO:0009055">
    <property type="term" value="F:electron transfer activity"/>
    <property type="evidence" value="ECO:0007669"/>
    <property type="project" value="InterPro"/>
</dbReference>
<proteinExistence type="inferred from homology"/>
<gene>
    <name evidence="8" type="ORF">2209</name>
</gene>
<dbReference type="PIRSF" id="PIRSF000089">
    <property type="entry name" value="Electra_flavoP_a"/>
    <property type="match status" value="1"/>
</dbReference>
<reference evidence="8 9" key="1">
    <citation type="submission" date="2015-03" db="EMBL/GenBank/DDBJ databases">
        <authorList>
            <person name="Murphy D."/>
        </authorList>
    </citation>
    <scope>NUCLEOTIDE SEQUENCE [LARGE SCALE GENOMIC DNA]</scope>
    <source>
        <strain evidence="8 9">OL-4</strain>
    </source>
</reference>
<dbReference type="Gene3D" id="3.40.50.1220">
    <property type="entry name" value="TPP-binding domain"/>
    <property type="match status" value="1"/>
</dbReference>
<name>A0A0E4GCA0_9FIRM</name>
<dbReference type="InterPro" id="IPR029035">
    <property type="entry name" value="DHS-like_NAD/FAD-binding_dom"/>
</dbReference>
<dbReference type="SUPFAM" id="SSF52467">
    <property type="entry name" value="DHS-like NAD/FAD-binding domain"/>
    <property type="match status" value="1"/>
</dbReference>
<evidence type="ECO:0000256" key="5">
    <source>
        <dbReference type="ARBA" id="ARBA00022982"/>
    </source>
</evidence>
<evidence type="ECO:0000256" key="6">
    <source>
        <dbReference type="PIRSR" id="PIRSR000089-1"/>
    </source>
</evidence>
<dbReference type="FunFam" id="3.40.50.1220:FF:000001">
    <property type="entry name" value="Electron transfer flavoprotein, alpha subunit"/>
    <property type="match status" value="1"/>
</dbReference>
<dbReference type="PROSITE" id="PS00696">
    <property type="entry name" value="ETF_ALPHA"/>
    <property type="match status" value="1"/>
</dbReference>
<dbReference type="EMBL" id="CGIH01000038">
    <property type="protein sequence ID" value="CFX92138.1"/>
    <property type="molecule type" value="Genomic_DNA"/>
</dbReference>
<sequence length="317" mass="32806">MAGTWVFVDQRDGNIRKVTYEMLAEAKKFGGEVAAVVFGKGVEGLAGEFAKYGADKVYVADDDIFAAYNTGAYVAQMVAMIKEYSPNAVLFGHTMNGRDMASRLAQKLDAGMATDAIAAEISDGKAVFTRAIYAGKALAKVEVTGSPIVATIRAGVWEVVESAGAGEVVKVAVAATAADVYQVAKDFVPTVSARPELTEAAVVVSGGRGCKGPEGIKVVEELADLLGAALGGSRASIDSGWLGHELQVGQTGKVVCPGLYIACGISGAIQHLAGMSSSKFIAAVNTDTEAPIFNVADFGVVGDLFKVVPLLCTELKK</sequence>
<keyword evidence="2" id="KW-0813">Transport</keyword>
<evidence type="ECO:0000256" key="2">
    <source>
        <dbReference type="ARBA" id="ARBA00022448"/>
    </source>
</evidence>
<evidence type="ECO:0000313" key="8">
    <source>
        <dbReference type="EMBL" id="CFX92138.1"/>
    </source>
</evidence>
<feature type="binding site" evidence="6">
    <location>
        <begin position="247"/>
        <end position="251"/>
    </location>
    <ligand>
        <name>FAD</name>
        <dbReference type="ChEBI" id="CHEBI:57692"/>
    </ligand>
</feature>
<dbReference type="InterPro" id="IPR014731">
    <property type="entry name" value="ETF_asu_C"/>
</dbReference>
<feature type="binding site" evidence="6">
    <location>
        <begin position="233"/>
        <end position="234"/>
    </location>
    <ligand>
        <name>FAD</name>
        <dbReference type="ChEBI" id="CHEBI:57692"/>
    </ligand>
</feature>
<dbReference type="PANTHER" id="PTHR43153:SF1">
    <property type="entry name" value="ELECTRON TRANSFER FLAVOPROTEIN SUBUNIT ALPHA, MITOCHONDRIAL"/>
    <property type="match status" value="1"/>
</dbReference>
<dbReference type="Pfam" id="PF00766">
    <property type="entry name" value="ETF_alpha"/>
    <property type="match status" value="1"/>
</dbReference>
<dbReference type="Pfam" id="PF01012">
    <property type="entry name" value="ETF"/>
    <property type="match status" value="1"/>
</dbReference>
<accession>A0A0E4GCA0</accession>
<dbReference type="GO" id="GO:0050660">
    <property type="term" value="F:flavin adenine dinucleotide binding"/>
    <property type="evidence" value="ECO:0007669"/>
    <property type="project" value="InterPro"/>
</dbReference>
<dbReference type="CDD" id="cd01715">
    <property type="entry name" value="ETF_alpha"/>
    <property type="match status" value="1"/>
</dbReference>
<dbReference type="PANTHER" id="PTHR43153">
    <property type="entry name" value="ELECTRON TRANSFER FLAVOPROTEIN ALPHA"/>
    <property type="match status" value="1"/>
</dbReference>
<dbReference type="Gene3D" id="3.40.50.620">
    <property type="entry name" value="HUPs"/>
    <property type="match status" value="1"/>
</dbReference>
<comment type="similarity">
    <text evidence="1">Belongs to the ETF alpha-subunit/FixB family.</text>
</comment>
<dbReference type="Proteomes" id="UP000045545">
    <property type="component" value="Unassembled WGS sequence"/>
</dbReference>
<evidence type="ECO:0000256" key="1">
    <source>
        <dbReference type="ARBA" id="ARBA00005817"/>
    </source>
</evidence>
<dbReference type="RefSeq" id="WP_046498839.1">
    <property type="nucleotide sequence ID" value="NZ_CGIH01000038.1"/>
</dbReference>
<dbReference type="SUPFAM" id="SSF52402">
    <property type="entry name" value="Adenine nucleotide alpha hydrolases-like"/>
    <property type="match status" value="1"/>
</dbReference>
<evidence type="ECO:0000259" key="7">
    <source>
        <dbReference type="SMART" id="SM00893"/>
    </source>
</evidence>
<dbReference type="InterPro" id="IPR014730">
    <property type="entry name" value="ETF_a/b_N"/>
</dbReference>
<dbReference type="InterPro" id="IPR018206">
    <property type="entry name" value="ETF_asu_C_CS"/>
</dbReference>
<dbReference type="GO" id="GO:0033539">
    <property type="term" value="P:fatty acid beta-oxidation using acyl-CoA dehydrogenase"/>
    <property type="evidence" value="ECO:0007669"/>
    <property type="project" value="TreeGrafter"/>
</dbReference>
<comment type="cofactor">
    <cofactor evidence="6">
        <name>FAD</name>
        <dbReference type="ChEBI" id="CHEBI:57692"/>
    </cofactor>
    <text evidence="6">Binds 1 FAD per dimer.</text>
</comment>